<keyword evidence="4 5" id="KW-0472">Membrane</keyword>
<gene>
    <name evidence="6" type="ORF">SAMN04489723_103320</name>
</gene>
<name>A0A1I0XPK2_9BACT</name>
<keyword evidence="3 5" id="KW-1133">Transmembrane helix</keyword>
<keyword evidence="2 5" id="KW-0812">Transmembrane</keyword>
<comment type="subcellular location">
    <subcellularLocation>
        <location evidence="5">Cell membrane</location>
        <topology evidence="5">Multi-pass membrane protein</topology>
    </subcellularLocation>
    <subcellularLocation>
        <location evidence="1">Membrane</location>
        <topology evidence="1">Multi-pass membrane protein</topology>
    </subcellularLocation>
</comment>
<evidence type="ECO:0000313" key="6">
    <source>
        <dbReference type="EMBL" id="SFB03059.1"/>
    </source>
</evidence>
<dbReference type="PANTHER" id="PTHR43701:SF2">
    <property type="entry name" value="MEMBRANE TRANSPORTER PROTEIN YJNA-RELATED"/>
    <property type="match status" value="1"/>
</dbReference>
<evidence type="ECO:0000256" key="5">
    <source>
        <dbReference type="RuleBase" id="RU363041"/>
    </source>
</evidence>
<dbReference type="InterPro" id="IPR002781">
    <property type="entry name" value="TM_pro_TauE-like"/>
</dbReference>
<dbReference type="AlphaFoldDB" id="A0A1I0XPK2"/>
<dbReference type="Proteomes" id="UP000198790">
    <property type="component" value="Unassembled WGS sequence"/>
</dbReference>
<accession>A0A1I0XPK2</accession>
<protein>
    <recommendedName>
        <fullName evidence="5">Probable membrane transporter protein</fullName>
    </recommendedName>
</protein>
<evidence type="ECO:0000256" key="2">
    <source>
        <dbReference type="ARBA" id="ARBA00022692"/>
    </source>
</evidence>
<proteinExistence type="inferred from homology"/>
<feature type="transmembrane region" description="Helical" evidence="5">
    <location>
        <begin position="95"/>
        <end position="114"/>
    </location>
</feature>
<feature type="transmembrane region" description="Helical" evidence="5">
    <location>
        <begin position="24"/>
        <end position="43"/>
    </location>
</feature>
<sequence>MSLLSLEITGTFVRSNQRKLNMEIIALVGYAAAIIIGVSLGLIGGGGSILTVPVLVYILGIDPVLATAYSLFVVGSTSLVGSFTYMRKQLVDYKTALVFAVPSFIAVFLTRKFVVPSLPDPLFAMGEMQVTKSIGIMVFFAVIMLAASYSMIRGNGKKDSEEENEVKFNIPLIAVEGIIVGLITGLVGAGGGFLIIPALVLLAKLPMKMAVGTSLLIIAAKSLIGFLGDVSNQAIDWHMLLIFTGLSIVGIFIGSSLSKKINEKALKKGFGWFVLVMGIYIIFKELISM</sequence>
<keyword evidence="7" id="KW-1185">Reference proteome</keyword>
<evidence type="ECO:0000256" key="4">
    <source>
        <dbReference type="ARBA" id="ARBA00023136"/>
    </source>
</evidence>
<evidence type="ECO:0000313" key="7">
    <source>
        <dbReference type="Proteomes" id="UP000198790"/>
    </source>
</evidence>
<dbReference type="GO" id="GO:0005886">
    <property type="term" value="C:plasma membrane"/>
    <property type="evidence" value="ECO:0007669"/>
    <property type="project" value="UniProtKB-SubCell"/>
</dbReference>
<feature type="transmembrane region" description="Helical" evidence="5">
    <location>
        <begin position="239"/>
        <end position="257"/>
    </location>
</feature>
<dbReference type="EMBL" id="FOKK01000003">
    <property type="protein sequence ID" value="SFB03059.1"/>
    <property type="molecule type" value="Genomic_DNA"/>
</dbReference>
<evidence type="ECO:0000256" key="3">
    <source>
        <dbReference type="ARBA" id="ARBA00022989"/>
    </source>
</evidence>
<dbReference type="InterPro" id="IPR051598">
    <property type="entry name" value="TSUP/Inactive_protease-like"/>
</dbReference>
<feature type="transmembrane region" description="Helical" evidence="5">
    <location>
        <begin position="173"/>
        <end position="203"/>
    </location>
</feature>
<reference evidence="6 7" key="1">
    <citation type="submission" date="2016-10" db="EMBL/GenBank/DDBJ databases">
        <authorList>
            <person name="de Groot N.N."/>
        </authorList>
    </citation>
    <scope>NUCLEOTIDE SEQUENCE [LARGE SCALE GENOMIC DNA]</scope>
    <source>
        <strain evidence="6 7">DSM 23399</strain>
    </source>
</reference>
<evidence type="ECO:0000256" key="1">
    <source>
        <dbReference type="ARBA" id="ARBA00004141"/>
    </source>
</evidence>
<dbReference type="STRING" id="237018.SAMN04489723_103320"/>
<feature type="transmembrane region" description="Helical" evidence="5">
    <location>
        <begin position="269"/>
        <end position="287"/>
    </location>
</feature>
<keyword evidence="5" id="KW-1003">Cell membrane</keyword>
<feature type="transmembrane region" description="Helical" evidence="5">
    <location>
        <begin position="134"/>
        <end position="152"/>
    </location>
</feature>
<feature type="transmembrane region" description="Helical" evidence="5">
    <location>
        <begin position="55"/>
        <end position="83"/>
    </location>
</feature>
<dbReference type="Pfam" id="PF01925">
    <property type="entry name" value="TauE"/>
    <property type="match status" value="1"/>
</dbReference>
<organism evidence="6 7">
    <name type="scientific">Algoriphagus aquimarinus</name>
    <dbReference type="NCBI Taxonomy" id="237018"/>
    <lineage>
        <taxon>Bacteria</taxon>
        <taxon>Pseudomonadati</taxon>
        <taxon>Bacteroidota</taxon>
        <taxon>Cytophagia</taxon>
        <taxon>Cytophagales</taxon>
        <taxon>Cyclobacteriaceae</taxon>
        <taxon>Algoriphagus</taxon>
    </lineage>
</organism>
<comment type="similarity">
    <text evidence="5">Belongs to the 4-toluene sulfonate uptake permease (TSUP) (TC 2.A.102) family.</text>
</comment>
<dbReference type="PANTHER" id="PTHR43701">
    <property type="entry name" value="MEMBRANE TRANSPORTER PROTEIN MJ0441-RELATED"/>
    <property type="match status" value="1"/>
</dbReference>